<dbReference type="PANTHER" id="PTHR23355:SF9">
    <property type="entry name" value="DIS3-LIKE EXONUCLEASE 2"/>
    <property type="match status" value="1"/>
</dbReference>
<accession>A0ABT2PWP4</accession>
<keyword evidence="3 8" id="KW-0963">Cytoplasm</keyword>
<evidence type="ECO:0000256" key="4">
    <source>
        <dbReference type="ARBA" id="ARBA00022722"/>
    </source>
</evidence>
<gene>
    <name evidence="8 11" type="primary">rnr</name>
    <name evidence="11" type="ORF">N7603_06865</name>
</gene>
<dbReference type="Gene3D" id="2.40.50.140">
    <property type="entry name" value="Nucleic acid-binding proteins"/>
    <property type="match status" value="2"/>
</dbReference>
<keyword evidence="7 8" id="KW-0694">RNA-binding</keyword>
<dbReference type="RefSeq" id="WP_262096679.1">
    <property type="nucleotide sequence ID" value="NZ_JAOEGN010000013.1"/>
</dbReference>
<evidence type="ECO:0000256" key="9">
    <source>
        <dbReference type="SAM" id="Coils"/>
    </source>
</evidence>
<reference evidence="12" key="1">
    <citation type="submission" date="2023-07" db="EMBL/GenBank/DDBJ databases">
        <title>Novel Mycoplasma species identified in domestic and wild animals.</title>
        <authorList>
            <person name="Volokhov D.V."/>
            <person name="Furtak V.A."/>
            <person name="Zagorodnyaya T.A."/>
        </authorList>
    </citation>
    <scope>NUCLEOTIDE SEQUENCE [LARGE SCALE GENOMIC DNA]</scope>
    <source>
        <strain evidence="12">92-19</strain>
    </source>
</reference>
<dbReference type="NCBIfam" id="TIGR02063">
    <property type="entry name" value="RNase_R"/>
    <property type="match status" value="1"/>
</dbReference>
<dbReference type="Pfam" id="PF00773">
    <property type="entry name" value="RNB"/>
    <property type="match status" value="1"/>
</dbReference>
<organism evidence="11 12">
    <name type="scientific">Paracholeplasma vituli</name>
    <dbReference type="NCBI Taxonomy" id="69473"/>
    <lineage>
        <taxon>Bacteria</taxon>
        <taxon>Bacillati</taxon>
        <taxon>Mycoplasmatota</taxon>
        <taxon>Mollicutes</taxon>
        <taxon>Acholeplasmatales</taxon>
        <taxon>Acholeplasmataceae</taxon>
        <taxon>Paracholeplasma</taxon>
    </lineage>
</organism>
<dbReference type="SUPFAM" id="SSF50249">
    <property type="entry name" value="Nucleic acid-binding proteins"/>
    <property type="match status" value="2"/>
</dbReference>
<dbReference type="PROSITE" id="PS50126">
    <property type="entry name" value="S1"/>
    <property type="match status" value="1"/>
</dbReference>
<dbReference type="Pfam" id="PF00575">
    <property type="entry name" value="S1"/>
    <property type="match status" value="1"/>
</dbReference>
<evidence type="ECO:0000313" key="11">
    <source>
        <dbReference type="EMBL" id="MCU0105374.1"/>
    </source>
</evidence>
<evidence type="ECO:0000313" key="12">
    <source>
        <dbReference type="Proteomes" id="UP001209076"/>
    </source>
</evidence>
<dbReference type="HAMAP" id="MF_01895">
    <property type="entry name" value="RNase_R"/>
    <property type="match status" value="1"/>
</dbReference>
<comment type="function">
    <text evidence="8">3'-5' exoribonuclease that releases 5'-nucleoside monophosphates and is involved in maturation of structured RNAs.</text>
</comment>
<keyword evidence="9" id="KW-0175">Coiled coil</keyword>
<dbReference type="Proteomes" id="UP001209076">
    <property type="component" value="Unassembled WGS sequence"/>
</dbReference>
<keyword evidence="4 8" id="KW-0540">Nuclease</keyword>
<dbReference type="NCBIfam" id="TIGR00358">
    <property type="entry name" value="3_prime_RNase"/>
    <property type="match status" value="1"/>
</dbReference>
<comment type="catalytic activity">
    <reaction evidence="1 8">
        <text>Exonucleolytic cleavage in the 3'- to 5'-direction to yield nucleoside 5'-phosphates.</text>
        <dbReference type="EC" id="3.1.13.1"/>
    </reaction>
</comment>
<evidence type="ECO:0000256" key="1">
    <source>
        <dbReference type="ARBA" id="ARBA00001849"/>
    </source>
</evidence>
<proteinExistence type="inferred from homology"/>
<dbReference type="PANTHER" id="PTHR23355">
    <property type="entry name" value="RIBONUCLEASE"/>
    <property type="match status" value="1"/>
</dbReference>
<dbReference type="InterPro" id="IPR022966">
    <property type="entry name" value="RNase_II/R_CS"/>
</dbReference>
<comment type="subcellular location">
    <subcellularLocation>
        <location evidence="2 8">Cytoplasm</location>
    </subcellularLocation>
</comment>
<dbReference type="SMART" id="SM00955">
    <property type="entry name" value="RNB"/>
    <property type="match status" value="1"/>
</dbReference>
<dbReference type="Pfam" id="PF08206">
    <property type="entry name" value="OB_RNB"/>
    <property type="match status" value="1"/>
</dbReference>
<dbReference type="InterPro" id="IPR012340">
    <property type="entry name" value="NA-bd_OB-fold"/>
</dbReference>
<protein>
    <recommendedName>
        <fullName evidence="8">Ribonuclease R</fullName>
        <shortName evidence="8">RNase R</shortName>
        <ecNumber evidence="8">3.1.13.1</ecNumber>
    </recommendedName>
</protein>
<evidence type="ECO:0000256" key="2">
    <source>
        <dbReference type="ARBA" id="ARBA00004496"/>
    </source>
</evidence>
<sequence>MKLITLFQNGTSYTFDELLEQTHLDPKTLSSQLDLLVSEKKLVKKEALYALRTTYAIGLLDIKNQGFGFLLQKEEDLYIYEEDLGFALDGDLVLVHVGRRNKIVEVLEHNTLELVVHVKKINTQVLFLPIKPLRLKIEVETQQTFLGGEVLLVRLEKYEGKTVYSTIIKSLGFETDPGMDILELVYQANWPYEFSKEAIDEAESVNPVDIAPRREVTDELIVTIDGTDAKDLDDAVALKKEDDTYKLSVHIADVSAYVTTDSFIDRDAIQRTTSVYLADRVIPMLPRKLSNDLCSLNAGTRKKCLSVTMWLDLDANVIDHKIEQTWITVDKRLNYDEVNLFLDGETTLYTKEIEQMITDMAYISDILEEKRRARGALEFKSLEFKYETDDLGNIIDIHPYVSGRGQKLIESFMVLANETVSMHLSSMELPCIYRIHDKPTEEKLMNVMNMLKEMGIKIPKLHHITPKTLQNILDKVEGHPLEIVIHTMLLRAMQKAEYSGKNIGHYGLASTFYSHFTSPIRRYPDLLLHRLIRAFLIETDNFDQNYRYYESVIVTIAEKCSMMERKADELERETDKLKTTQFMANKKNQVFDAMISNITKAGIFIRLENGIEGLAPVRLMKDYYYFDDVHLTLKGKNNKNTYSIGNPIRVKLIDCDVVLRQLTFTVLEEKNYERKDFNRNTKQKGKA</sequence>
<dbReference type="InterPro" id="IPR013223">
    <property type="entry name" value="RNase_B_OB_dom"/>
</dbReference>
<dbReference type="EMBL" id="JAOEGN010000013">
    <property type="protein sequence ID" value="MCU0105374.1"/>
    <property type="molecule type" value="Genomic_DNA"/>
</dbReference>
<dbReference type="InterPro" id="IPR001900">
    <property type="entry name" value="RNase_II/R"/>
</dbReference>
<dbReference type="InterPro" id="IPR011805">
    <property type="entry name" value="RNase_R"/>
</dbReference>
<keyword evidence="5 8" id="KW-0378">Hydrolase</keyword>
<keyword evidence="12" id="KW-1185">Reference proteome</keyword>
<dbReference type="CDD" id="cd00164">
    <property type="entry name" value="S1_like"/>
    <property type="match status" value="1"/>
</dbReference>
<evidence type="ECO:0000256" key="7">
    <source>
        <dbReference type="ARBA" id="ARBA00022884"/>
    </source>
</evidence>
<name>A0ABT2PWP4_9MOLU</name>
<dbReference type="InterPro" id="IPR004476">
    <property type="entry name" value="RNase_II/RNase_R"/>
</dbReference>
<dbReference type="PROSITE" id="PS01175">
    <property type="entry name" value="RIBONUCLEASE_II"/>
    <property type="match status" value="1"/>
</dbReference>
<evidence type="ECO:0000256" key="3">
    <source>
        <dbReference type="ARBA" id="ARBA00022490"/>
    </source>
</evidence>
<dbReference type="InterPro" id="IPR003029">
    <property type="entry name" value="S1_domain"/>
</dbReference>
<evidence type="ECO:0000256" key="6">
    <source>
        <dbReference type="ARBA" id="ARBA00022839"/>
    </source>
</evidence>
<evidence type="ECO:0000256" key="5">
    <source>
        <dbReference type="ARBA" id="ARBA00022801"/>
    </source>
</evidence>
<keyword evidence="6 8" id="KW-0269">Exonuclease</keyword>
<dbReference type="SMART" id="SM00316">
    <property type="entry name" value="S1"/>
    <property type="match status" value="1"/>
</dbReference>
<comment type="caution">
    <text evidence="11">The sequence shown here is derived from an EMBL/GenBank/DDBJ whole genome shotgun (WGS) entry which is preliminary data.</text>
</comment>
<dbReference type="EC" id="3.1.13.1" evidence="8"/>
<dbReference type="InterPro" id="IPR050180">
    <property type="entry name" value="RNR_Ribonuclease"/>
</dbReference>
<feature type="domain" description="S1 motif" evidence="10">
    <location>
        <begin position="588"/>
        <end position="667"/>
    </location>
</feature>
<comment type="similarity">
    <text evidence="8">Belongs to the RNR ribonuclease family. RNase R subfamily.</text>
</comment>
<feature type="coiled-coil region" evidence="9">
    <location>
        <begin position="553"/>
        <end position="580"/>
    </location>
</feature>
<evidence type="ECO:0000259" key="10">
    <source>
        <dbReference type="PROSITE" id="PS50126"/>
    </source>
</evidence>
<evidence type="ECO:0000256" key="8">
    <source>
        <dbReference type="HAMAP-Rule" id="MF_01895"/>
    </source>
</evidence>